<evidence type="ECO:0000256" key="2">
    <source>
        <dbReference type="SAM" id="SignalP"/>
    </source>
</evidence>
<proteinExistence type="predicted"/>
<evidence type="ECO:0000313" key="4">
    <source>
        <dbReference type="Proteomes" id="UP000037035"/>
    </source>
</evidence>
<feature type="chain" id="PRO_5005567246" evidence="2">
    <location>
        <begin position="32"/>
        <end position="1102"/>
    </location>
</feature>
<feature type="region of interest" description="Disordered" evidence="1">
    <location>
        <begin position="993"/>
        <end position="1015"/>
    </location>
</feature>
<accession>A0A0L6U5D2</accession>
<reference evidence="3 4" key="1">
    <citation type="submission" date="2015-08" db="EMBL/GenBank/DDBJ databases">
        <title>Next Generation Sequencing and Analysis of the Genome of Puccinia sorghi L Schw, the Causal Agent of Maize Common Rust.</title>
        <authorList>
            <person name="Rochi L."/>
            <person name="Burguener G."/>
            <person name="Darino M."/>
            <person name="Turjanski A."/>
            <person name="Kreff E."/>
            <person name="Dieguez M.J."/>
            <person name="Sacco F."/>
        </authorList>
    </citation>
    <scope>NUCLEOTIDE SEQUENCE [LARGE SCALE GENOMIC DNA]</scope>
    <source>
        <strain evidence="3 4">RO10H11247</strain>
    </source>
</reference>
<dbReference type="SUPFAM" id="SSF117281">
    <property type="entry name" value="Kelch motif"/>
    <property type="match status" value="1"/>
</dbReference>
<comment type="caution">
    <text evidence="3">The sequence shown here is derived from an EMBL/GenBank/DDBJ whole genome shotgun (WGS) entry which is preliminary data.</text>
</comment>
<keyword evidence="2" id="KW-0732">Signal</keyword>
<dbReference type="GO" id="GO:0051285">
    <property type="term" value="C:cell cortex of cell tip"/>
    <property type="evidence" value="ECO:0007669"/>
    <property type="project" value="TreeGrafter"/>
</dbReference>
<feature type="signal peptide" evidence="2">
    <location>
        <begin position="1"/>
        <end position="31"/>
    </location>
</feature>
<name>A0A0L6U5D2_9BASI</name>
<evidence type="ECO:0000313" key="3">
    <source>
        <dbReference type="EMBL" id="KNZ43731.1"/>
    </source>
</evidence>
<dbReference type="AlphaFoldDB" id="A0A0L6U5D2"/>
<sequence>MAILRRRTHHRQRSTLLSSAFLLLSSPNLSAAPTSSSDASQPRWGQASLLLSDNVLLVYGGKALGGGGFTYSSSPSEKFVQLFQLIAIAILTHMLRFLLKLDTDDLISLALNSSFSTSSPPWQYLPGSRPSSGSSQSVSYATLGSLVEPTATDPGIFLSFGGDASSSPNLTGTDSSWIISLPPTDPTNALNAPVKITQQDATWAQQPMRRIRHTLTSASSSTSLRLWALGGQKNDGSGTVLNELWQYAAPKSTPLQGTWSQCSVAPTASFDHASVAILDSSNQLVIYAMGGVGPNDQALDMSNLYRFTPDLSSVTCSGRWETLSIHGTSVPSPRRGHSIVSLSPTQILLYGGASANGQRVDSDLWLLDLSAMSWSQLDHGDSHSPGARWGHTMVRVGTKVVVAFGYGSLDTSQPAPSSVGVYDLQQLKWSDSYSPSLTPDGRSSSAILQVSDPADLNLHDPDAWNVPGSKGTVKPLPIPPPGGKPSGPSITTSTILGITLGIFGALMMGLGSVLAYRYQKKVKEERVIAADAYKQKAYGPDFGDGDMQDDDKVRLVDQTESLHASYTIPRARTSVARRLETTVPGPLKALAGVGVGVRALWPQKRYDKRKERFDILADEESDVWVCTDAASMSSAPASSGYIHDRPLKKYDECCTERVRLPPPPPCPMSEVQRHLPSLVTTRGGLRIWDGIDEPIESQCGFGTSTSFLGASLAPWSDDGRGTSLVSECGRYEALRMDGQGSSSSHLQQASGETLLGHDPFADPQEDDAGDRHTREGTGYSTIDVADSSRASNTTYVAVDGYNHDEVEALDNWGGLSAAGLSNLSLISAAGNPFLSPKSLERGGTWWDRLRYGTDKHAVVDLSPGAIQPIRDPTPAPAMLPIEPSDDGHPAKQKTSELGGEYRIDEHGRCRTGTDGSICKEDAGLTHTSQASNQTASTATSSMIEAATAHMTVVQRLRRIDSSGMSESSSLPNSLQSVIQMQIVESLELTTPLLGERPLSPRPKGPRVHSPTLSPPPHVSLLPIVLASVEQPMVERPPTKRTETAGSLGVKAMVKQFEAPLLPPAPALDRPTCKPPRAVTHHRVKVERSLVKKPLLFVANPDK</sequence>
<dbReference type="VEuPathDB" id="FungiDB:VP01_992g4"/>
<feature type="region of interest" description="Disordered" evidence="1">
    <location>
        <begin position="754"/>
        <end position="778"/>
    </location>
</feature>
<gene>
    <name evidence="3" type="ORF">VP01_992g4</name>
</gene>
<evidence type="ECO:0000256" key="1">
    <source>
        <dbReference type="SAM" id="MobiDB-lite"/>
    </source>
</evidence>
<dbReference type="Gene3D" id="2.120.10.80">
    <property type="entry name" value="Kelch-type beta propeller"/>
    <property type="match status" value="1"/>
</dbReference>
<keyword evidence="4" id="KW-1185">Reference proteome</keyword>
<dbReference type="EMBL" id="LAVV01015636">
    <property type="protein sequence ID" value="KNZ43731.1"/>
    <property type="molecule type" value="Genomic_DNA"/>
</dbReference>
<dbReference type="Pfam" id="PF24681">
    <property type="entry name" value="Kelch_KLHDC2_KLHL20_DRC7"/>
    <property type="match status" value="1"/>
</dbReference>
<dbReference type="Proteomes" id="UP000037035">
    <property type="component" value="Unassembled WGS sequence"/>
</dbReference>
<dbReference type="PANTHER" id="PTHR23244">
    <property type="entry name" value="KELCH REPEAT DOMAIN"/>
    <property type="match status" value="1"/>
</dbReference>
<organism evidence="3 4">
    <name type="scientific">Puccinia sorghi</name>
    <dbReference type="NCBI Taxonomy" id="27349"/>
    <lineage>
        <taxon>Eukaryota</taxon>
        <taxon>Fungi</taxon>
        <taxon>Dikarya</taxon>
        <taxon>Basidiomycota</taxon>
        <taxon>Pucciniomycotina</taxon>
        <taxon>Pucciniomycetes</taxon>
        <taxon>Pucciniales</taxon>
        <taxon>Pucciniaceae</taxon>
        <taxon>Puccinia</taxon>
    </lineage>
</organism>
<protein>
    <submittedName>
        <fullName evidence="3">Uncharacterized protein</fullName>
    </submittedName>
</protein>
<dbReference type="GO" id="GO:0061245">
    <property type="term" value="P:establishment or maintenance of bipolar cell polarity"/>
    <property type="evidence" value="ECO:0007669"/>
    <property type="project" value="TreeGrafter"/>
</dbReference>
<dbReference type="OrthoDB" id="432528at2759"/>
<dbReference type="PANTHER" id="PTHR23244:SF470">
    <property type="entry name" value="GALACTOSE OXIDASE"/>
    <property type="match status" value="1"/>
</dbReference>
<feature type="region of interest" description="Disordered" evidence="1">
    <location>
        <begin position="864"/>
        <end position="899"/>
    </location>
</feature>
<dbReference type="InterPro" id="IPR015915">
    <property type="entry name" value="Kelch-typ_b-propeller"/>
</dbReference>